<dbReference type="InterPro" id="IPR003033">
    <property type="entry name" value="SCP2_sterol-bd_dom"/>
</dbReference>
<dbReference type="RefSeq" id="WP_111528082.1">
    <property type="nucleotide sequence ID" value="NZ_JBHRSG010000002.1"/>
</dbReference>
<keyword evidence="3" id="KW-1185">Reference proteome</keyword>
<dbReference type="EMBL" id="QFYQ01000001">
    <property type="protein sequence ID" value="RAK54331.1"/>
    <property type="molecule type" value="Genomic_DNA"/>
</dbReference>
<feature type="domain" description="SCP2" evidence="1">
    <location>
        <begin position="26"/>
        <end position="97"/>
    </location>
</feature>
<dbReference type="AlphaFoldDB" id="A0A328AII2"/>
<dbReference type="Gene3D" id="3.30.1050.10">
    <property type="entry name" value="SCP2 sterol-binding domain"/>
    <property type="match status" value="1"/>
</dbReference>
<organism evidence="2 3">
    <name type="scientific">Phenylobacterium soli</name>
    <dbReference type="NCBI Taxonomy" id="2170551"/>
    <lineage>
        <taxon>Bacteria</taxon>
        <taxon>Pseudomonadati</taxon>
        <taxon>Pseudomonadota</taxon>
        <taxon>Alphaproteobacteria</taxon>
        <taxon>Caulobacterales</taxon>
        <taxon>Caulobacteraceae</taxon>
        <taxon>Phenylobacterium</taxon>
    </lineage>
</organism>
<evidence type="ECO:0000313" key="2">
    <source>
        <dbReference type="EMBL" id="RAK54331.1"/>
    </source>
</evidence>
<dbReference type="SUPFAM" id="SSF55718">
    <property type="entry name" value="SCP-like"/>
    <property type="match status" value="1"/>
</dbReference>
<name>A0A328AII2_9CAUL</name>
<accession>A0A328AII2</accession>
<evidence type="ECO:0000313" key="3">
    <source>
        <dbReference type="Proteomes" id="UP000249254"/>
    </source>
</evidence>
<proteinExistence type="predicted"/>
<dbReference type="Proteomes" id="UP000249254">
    <property type="component" value="Unassembled WGS sequence"/>
</dbReference>
<dbReference type="InterPro" id="IPR036527">
    <property type="entry name" value="SCP2_sterol-bd_dom_sf"/>
</dbReference>
<sequence>MATLEELTERIRRAAASDADLGQGPLSTTIKLDLKGEGFIHIDGAAVSNEDRPADLTVTVARRDLEALGKGELDPVRAMMTGRLKLSDMGLAMKLQPRIQAIFSKARD</sequence>
<protein>
    <submittedName>
        <fullName evidence="2">Sterol-binding protein</fullName>
    </submittedName>
</protein>
<dbReference type="OrthoDB" id="9809312at2"/>
<reference evidence="3" key="1">
    <citation type="submission" date="2018-05" db="EMBL/GenBank/DDBJ databases">
        <authorList>
            <person name="Li X."/>
        </authorList>
    </citation>
    <scope>NUCLEOTIDE SEQUENCE [LARGE SCALE GENOMIC DNA]</scope>
    <source>
        <strain evidence="3">LX32</strain>
    </source>
</reference>
<evidence type="ECO:0000259" key="1">
    <source>
        <dbReference type="Pfam" id="PF02036"/>
    </source>
</evidence>
<dbReference type="Pfam" id="PF02036">
    <property type="entry name" value="SCP2"/>
    <property type="match status" value="1"/>
</dbReference>
<gene>
    <name evidence="2" type="ORF">DJ017_07225</name>
</gene>
<comment type="caution">
    <text evidence="2">The sequence shown here is derived from an EMBL/GenBank/DDBJ whole genome shotgun (WGS) entry which is preliminary data.</text>
</comment>